<dbReference type="InterPro" id="IPR000182">
    <property type="entry name" value="GNAT_dom"/>
</dbReference>
<dbReference type="Pfam" id="PF13302">
    <property type="entry name" value="Acetyltransf_3"/>
    <property type="match status" value="1"/>
</dbReference>
<proteinExistence type="predicted"/>
<dbReference type="Proteomes" id="UP000315783">
    <property type="component" value="Unassembled WGS sequence"/>
</dbReference>
<evidence type="ECO:0000313" key="2">
    <source>
        <dbReference type="EMBL" id="TQV97027.1"/>
    </source>
</evidence>
<evidence type="ECO:0000313" key="3">
    <source>
        <dbReference type="Proteomes" id="UP000315783"/>
    </source>
</evidence>
<dbReference type="GO" id="GO:0016747">
    <property type="term" value="F:acyltransferase activity, transferring groups other than amino-acyl groups"/>
    <property type="evidence" value="ECO:0007669"/>
    <property type="project" value="InterPro"/>
</dbReference>
<dbReference type="OrthoDB" id="64477at2759"/>
<gene>
    <name evidence="2" type="ORF">IF1G_04267</name>
</gene>
<dbReference type="EMBL" id="SPUK01000005">
    <property type="protein sequence ID" value="TQV97027.1"/>
    <property type="molecule type" value="Genomic_DNA"/>
</dbReference>
<dbReference type="PANTHER" id="PTHR43415">
    <property type="entry name" value="SPERMIDINE N(1)-ACETYLTRANSFERASE"/>
    <property type="match status" value="1"/>
</dbReference>
<comment type="caution">
    <text evidence="2">The sequence shown here is derived from an EMBL/GenBank/DDBJ whole genome shotgun (WGS) entry which is preliminary data.</text>
</comment>
<organism evidence="2 3">
    <name type="scientific">Cordyceps javanica</name>
    <dbReference type="NCBI Taxonomy" id="43265"/>
    <lineage>
        <taxon>Eukaryota</taxon>
        <taxon>Fungi</taxon>
        <taxon>Dikarya</taxon>
        <taxon>Ascomycota</taxon>
        <taxon>Pezizomycotina</taxon>
        <taxon>Sordariomycetes</taxon>
        <taxon>Hypocreomycetidae</taxon>
        <taxon>Hypocreales</taxon>
        <taxon>Cordycipitaceae</taxon>
        <taxon>Cordyceps</taxon>
    </lineage>
</organism>
<dbReference type="PANTHER" id="PTHR43415:SF3">
    <property type="entry name" value="GNAT-FAMILY ACETYLTRANSFERASE"/>
    <property type="match status" value="1"/>
</dbReference>
<protein>
    <submittedName>
        <fullName evidence="2">Acetyltransferase (GNAT) family domain-containing protein</fullName>
    </submittedName>
</protein>
<dbReference type="SUPFAM" id="SSF55729">
    <property type="entry name" value="Acyl-CoA N-acyltransferases (Nat)"/>
    <property type="match status" value="1"/>
</dbReference>
<dbReference type="AlphaFoldDB" id="A0A545V5N1"/>
<sequence>MDKISEKARSIWKSERLTYRAADPNDKELQAWFQTHMYDNPEMVTLSTNLLAKPRDSKQCNELLLDTLTGCLLGALIYLPATETAGAAAPKAAGSSQRQQGTDKLIGLIVLSSQSPMMLHTRASSIGVVLDGGYVSKGYGTEALAWLVDWGFRFANLHRIALTVNSFNERAVSAYEKLGFVVEGRARETVYFDRQWYDRLYMSILEQEWEAQRSK</sequence>
<keyword evidence="3" id="KW-1185">Reference proteome</keyword>
<reference evidence="2 3" key="1">
    <citation type="journal article" date="2019" name="Appl. Microbiol. Biotechnol.">
        <title>Genome sequence of Isaria javanica and comparative genome analysis insights into family S53 peptidase evolution in fungal entomopathogens.</title>
        <authorList>
            <person name="Lin R."/>
            <person name="Zhang X."/>
            <person name="Xin B."/>
            <person name="Zou M."/>
            <person name="Gao Y."/>
            <person name="Qin F."/>
            <person name="Hu Q."/>
            <person name="Xie B."/>
            <person name="Cheng X."/>
        </authorList>
    </citation>
    <scope>NUCLEOTIDE SEQUENCE [LARGE SCALE GENOMIC DNA]</scope>
    <source>
        <strain evidence="2 3">IJ1G</strain>
    </source>
</reference>
<name>A0A545V5N1_9HYPO</name>
<dbReference type="PROSITE" id="PS51186">
    <property type="entry name" value="GNAT"/>
    <property type="match status" value="1"/>
</dbReference>
<keyword evidence="2" id="KW-0808">Transferase</keyword>
<evidence type="ECO:0000259" key="1">
    <source>
        <dbReference type="PROSITE" id="PS51186"/>
    </source>
</evidence>
<dbReference type="InterPro" id="IPR016181">
    <property type="entry name" value="Acyl_CoA_acyltransferase"/>
</dbReference>
<dbReference type="Gene3D" id="3.40.630.30">
    <property type="match status" value="1"/>
</dbReference>
<accession>A0A545V5N1</accession>
<feature type="domain" description="N-acetyltransferase" evidence="1">
    <location>
        <begin position="47"/>
        <end position="203"/>
    </location>
</feature>